<dbReference type="EMBL" id="JADAQX010000073">
    <property type="protein sequence ID" value="KAF8822208.1"/>
    <property type="molecule type" value="Genomic_DNA"/>
</dbReference>
<keyword evidence="5" id="KW-1185">Reference proteome</keyword>
<evidence type="ECO:0000313" key="4">
    <source>
        <dbReference type="EMBL" id="KAF8822208.1"/>
    </source>
</evidence>
<dbReference type="PROSITE" id="PS50005">
    <property type="entry name" value="TPR"/>
    <property type="match status" value="1"/>
</dbReference>
<dbReference type="PANTHER" id="PTHR44314:SF1">
    <property type="entry name" value="CILIA- AND FLAGELLA-ASSOCIATED PROTEIN 70"/>
    <property type="match status" value="1"/>
</dbReference>
<keyword evidence="2 3" id="KW-0802">TPR repeat</keyword>
<dbReference type="Gene3D" id="1.25.40.10">
    <property type="entry name" value="Tetratricopeptide repeat domain"/>
    <property type="match status" value="1"/>
</dbReference>
<evidence type="ECO:0000313" key="5">
    <source>
        <dbReference type="Proteomes" id="UP000823046"/>
    </source>
</evidence>
<organism evidence="4 5">
    <name type="scientific">Cardiosporidium cionae</name>
    <dbReference type="NCBI Taxonomy" id="476202"/>
    <lineage>
        <taxon>Eukaryota</taxon>
        <taxon>Sar</taxon>
        <taxon>Alveolata</taxon>
        <taxon>Apicomplexa</taxon>
        <taxon>Aconoidasida</taxon>
        <taxon>Nephromycida</taxon>
        <taxon>Cardiosporidium</taxon>
    </lineage>
</organism>
<keyword evidence="1" id="KW-0677">Repeat</keyword>
<comment type="caution">
    <text evidence="4">The sequence shown here is derived from an EMBL/GenBank/DDBJ whole genome shotgun (WGS) entry which is preliminary data.</text>
</comment>
<gene>
    <name evidence="4" type="ORF">IE077_000821</name>
</gene>
<evidence type="ECO:0000256" key="2">
    <source>
        <dbReference type="ARBA" id="ARBA00022803"/>
    </source>
</evidence>
<evidence type="ECO:0000256" key="1">
    <source>
        <dbReference type="ARBA" id="ARBA00022737"/>
    </source>
</evidence>
<protein>
    <submittedName>
        <fullName evidence="4">Tetratricopeptide repeat-containing protein</fullName>
    </submittedName>
</protein>
<evidence type="ECO:0000256" key="3">
    <source>
        <dbReference type="PROSITE-ProRule" id="PRU00339"/>
    </source>
</evidence>
<proteinExistence type="predicted"/>
<dbReference type="InterPro" id="IPR019734">
    <property type="entry name" value="TPR_rpt"/>
</dbReference>
<dbReference type="SUPFAM" id="SSF48452">
    <property type="entry name" value="TPR-like"/>
    <property type="match status" value="1"/>
</dbReference>
<accession>A0ABQ7JDY2</accession>
<name>A0ABQ7JDY2_9APIC</name>
<sequence>MLREFASARTHFTASLQFRVTAIAWSGIGLTWMHAGNDEQAYNAFVQSNILNPYTADTWGYLTITLLHLGKLEQAETTLGALFQSNLKDAKMLLQIATELSDPTQRLLQPYVSICQIFFKMARNYS</sequence>
<dbReference type="InterPro" id="IPR011990">
    <property type="entry name" value="TPR-like_helical_dom_sf"/>
</dbReference>
<dbReference type="Proteomes" id="UP000823046">
    <property type="component" value="Unassembled WGS sequence"/>
</dbReference>
<reference evidence="4 5" key="1">
    <citation type="journal article" date="2020" name="bioRxiv">
        <title>Metabolic contributions of an alphaproteobacterial endosymbiont in the apicomplexan Cardiosporidium cionae.</title>
        <authorList>
            <person name="Hunter E.S."/>
            <person name="Paight C.J."/>
            <person name="Lane C.E."/>
        </authorList>
    </citation>
    <scope>NUCLEOTIDE SEQUENCE [LARGE SCALE GENOMIC DNA]</scope>
    <source>
        <strain evidence="4">ESH_2018</strain>
    </source>
</reference>
<dbReference type="PANTHER" id="PTHR44314">
    <property type="entry name" value="CILIA- AND FLAGELLA-ASSOCIATED PROTEIN 70"/>
    <property type="match status" value="1"/>
</dbReference>
<feature type="repeat" description="TPR" evidence="3">
    <location>
        <begin position="22"/>
        <end position="55"/>
    </location>
</feature>
<dbReference type="InterPro" id="IPR052628">
    <property type="entry name" value="CFAP70"/>
</dbReference>